<evidence type="ECO:0000256" key="1">
    <source>
        <dbReference type="SAM" id="Phobius"/>
    </source>
</evidence>
<keyword evidence="1" id="KW-0472">Membrane</keyword>
<keyword evidence="1" id="KW-0812">Transmembrane</keyword>
<comment type="caution">
    <text evidence="2">The sequence shown here is derived from an EMBL/GenBank/DDBJ whole genome shotgun (WGS) entry which is preliminary data.</text>
</comment>
<keyword evidence="1" id="KW-1133">Transmembrane helix</keyword>
<gene>
    <name evidence="2" type="ORF">Taro_045710</name>
</gene>
<name>A0A843WMW3_COLES</name>
<proteinExistence type="predicted"/>
<evidence type="ECO:0000313" key="2">
    <source>
        <dbReference type="EMBL" id="MQM12793.1"/>
    </source>
</evidence>
<feature type="transmembrane region" description="Helical" evidence="1">
    <location>
        <begin position="16"/>
        <end position="37"/>
    </location>
</feature>
<reference evidence="2" key="1">
    <citation type="submission" date="2017-07" db="EMBL/GenBank/DDBJ databases">
        <title>Taro Niue Genome Assembly and Annotation.</title>
        <authorList>
            <person name="Atibalentja N."/>
            <person name="Keating K."/>
            <person name="Fields C.J."/>
        </authorList>
    </citation>
    <scope>NUCLEOTIDE SEQUENCE</scope>
    <source>
        <strain evidence="2">Niue_2</strain>
        <tissue evidence="2">Leaf</tissue>
    </source>
</reference>
<dbReference type="EMBL" id="NMUH01005453">
    <property type="protein sequence ID" value="MQM12793.1"/>
    <property type="molecule type" value="Genomic_DNA"/>
</dbReference>
<protein>
    <submittedName>
        <fullName evidence="2">Uncharacterized protein</fullName>
    </submittedName>
</protein>
<keyword evidence="3" id="KW-1185">Reference proteome</keyword>
<evidence type="ECO:0000313" key="3">
    <source>
        <dbReference type="Proteomes" id="UP000652761"/>
    </source>
</evidence>
<sequence>MFSGCDGYREANVVCVWYVCVFQGLIGLIVLACSTPVSSACHRDRKECRVLTATEVAGAFLLPLCGTDRLHVRHVSRAGRPADVSLGKATPRSVAIMSRRDDTSRFQPLGVFKKPQSDRTAVSSARPGEGELWRFLRESMLSACSCRGKLAWGERNARGAWYHVFFARRPIGPSRSEGDTGPCRDHSRVI</sequence>
<dbReference type="Proteomes" id="UP000652761">
    <property type="component" value="Unassembled WGS sequence"/>
</dbReference>
<dbReference type="AlphaFoldDB" id="A0A843WMW3"/>
<accession>A0A843WMW3</accession>
<organism evidence="2 3">
    <name type="scientific">Colocasia esculenta</name>
    <name type="common">Wild taro</name>
    <name type="synonym">Arum esculentum</name>
    <dbReference type="NCBI Taxonomy" id="4460"/>
    <lineage>
        <taxon>Eukaryota</taxon>
        <taxon>Viridiplantae</taxon>
        <taxon>Streptophyta</taxon>
        <taxon>Embryophyta</taxon>
        <taxon>Tracheophyta</taxon>
        <taxon>Spermatophyta</taxon>
        <taxon>Magnoliopsida</taxon>
        <taxon>Liliopsida</taxon>
        <taxon>Araceae</taxon>
        <taxon>Aroideae</taxon>
        <taxon>Colocasieae</taxon>
        <taxon>Colocasia</taxon>
    </lineage>
</organism>